<dbReference type="InterPro" id="IPR002110">
    <property type="entry name" value="Ankyrin_rpt"/>
</dbReference>
<evidence type="ECO:0000256" key="9">
    <source>
        <dbReference type="ARBA" id="ARBA00022958"/>
    </source>
</evidence>
<dbReference type="EnsemblPlants" id="EMT24347">
    <property type="protein sequence ID" value="EMT24347"/>
    <property type="gene ID" value="F775_12219"/>
</dbReference>
<dbReference type="SUPFAM" id="SSF48403">
    <property type="entry name" value="Ankyrin repeat"/>
    <property type="match status" value="1"/>
</dbReference>
<dbReference type="FunFam" id="1.10.287.70:FF:000139">
    <property type="entry name" value="Potassium channel SKOR"/>
    <property type="match status" value="1"/>
</dbReference>
<dbReference type="GO" id="GO:0034702">
    <property type="term" value="C:monoatomic ion channel complex"/>
    <property type="evidence" value="ECO:0007669"/>
    <property type="project" value="UniProtKB-KW"/>
</dbReference>
<evidence type="ECO:0000256" key="3">
    <source>
        <dbReference type="ARBA" id="ARBA00022448"/>
    </source>
</evidence>
<keyword evidence="9 15" id="KW-0630">Potassium</keyword>
<keyword evidence="10 15" id="KW-1133">Transmembrane helix</keyword>
<dbReference type="SMART" id="SM00100">
    <property type="entry name" value="cNMP"/>
    <property type="match status" value="1"/>
</dbReference>
<keyword evidence="5 15" id="KW-0812">Transmembrane</keyword>
<keyword evidence="7 15" id="KW-0631">Potassium channel</keyword>
<evidence type="ECO:0000256" key="4">
    <source>
        <dbReference type="ARBA" id="ARBA00022538"/>
    </source>
</evidence>
<dbReference type="InterPro" id="IPR021789">
    <property type="entry name" value="KHA_dom"/>
</dbReference>
<evidence type="ECO:0000256" key="12">
    <source>
        <dbReference type="ARBA" id="ARBA00023065"/>
    </source>
</evidence>
<keyword evidence="4 15" id="KW-0633">Potassium transport</keyword>
<evidence type="ECO:0000256" key="10">
    <source>
        <dbReference type="ARBA" id="ARBA00022989"/>
    </source>
</evidence>
<dbReference type="Pfam" id="PF11834">
    <property type="entry name" value="KHA"/>
    <property type="match status" value="1"/>
</dbReference>
<keyword evidence="8 15" id="KW-0851">Voltage-gated channel</keyword>
<evidence type="ECO:0000256" key="5">
    <source>
        <dbReference type="ARBA" id="ARBA00022692"/>
    </source>
</evidence>
<dbReference type="AlphaFoldDB" id="M8CB87"/>
<dbReference type="ExpressionAtlas" id="M8CB87">
    <property type="expression patterns" value="baseline"/>
</dbReference>
<feature type="transmembrane region" description="Helical" evidence="15">
    <location>
        <begin position="401"/>
        <end position="419"/>
    </location>
</feature>
<evidence type="ECO:0000256" key="7">
    <source>
        <dbReference type="ARBA" id="ARBA00022826"/>
    </source>
</evidence>
<feature type="transmembrane region" description="Helical" evidence="15">
    <location>
        <begin position="316"/>
        <end position="338"/>
    </location>
</feature>
<comment type="function">
    <text evidence="15">Potassium channel.</text>
</comment>
<feature type="transmembrane region" description="Helical" evidence="15">
    <location>
        <begin position="182"/>
        <end position="200"/>
    </location>
</feature>
<feature type="transmembrane region" description="Helical" evidence="15">
    <location>
        <begin position="370"/>
        <end position="389"/>
    </location>
</feature>
<organism evidence="16">
    <name type="scientific">Aegilops tauschii</name>
    <name type="common">Tausch's goatgrass</name>
    <name type="synonym">Aegilops squarrosa</name>
    <dbReference type="NCBI Taxonomy" id="37682"/>
    <lineage>
        <taxon>Eukaryota</taxon>
        <taxon>Viridiplantae</taxon>
        <taxon>Streptophyta</taxon>
        <taxon>Embryophyta</taxon>
        <taxon>Tracheophyta</taxon>
        <taxon>Spermatophyta</taxon>
        <taxon>Magnoliopsida</taxon>
        <taxon>Liliopsida</taxon>
        <taxon>Poales</taxon>
        <taxon>Poaceae</taxon>
        <taxon>BOP clade</taxon>
        <taxon>Pooideae</taxon>
        <taxon>Triticodae</taxon>
        <taxon>Triticeae</taxon>
        <taxon>Triticinae</taxon>
        <taxon>Aegilops</taxon>
    </lineage>
</organism>
<comment type="subunit">
    <text evidence="15">The potassium channel is composed of a homo- or heterotetrameric complex of pore-forming subunits.</text>
</comment>
<dbReference type="SUPFAM" id="SSF51206">
    <property type="entry name" value="cAMP-binding domain-like"/>
    <property type="match status" value="1"/>
</dbReference>
<dbReference type="InterPro" id="IPR000595">
    <property type="entry name" value="cNMP-bd_dom"/>
</dbReference>
<dbReference type="SUPFAM" id="SSF81324">
    <property type="entry name" value="Voltage-gated potassium channels"/>
    <property type="match status" value="1"/>
</dbReference>
<keyword evidence="3 15" id="KW-0813">Transport</keyword>
<comment type="similarity">
    <text evidence="2 15">Belongs to the potassium channel family. Plant (TC 1.A.1.4) subfamily.</text>
</comment>
<evidence type="ECO:0000313" key="16">
    <source>
        <dbReference type="EnsemblPlants" id="EMT24347"/>
    </source>
</evidence>
<evidence type="ECO:0000256" key="11">
    <source>
        <dbReference type="ARBA" id="ARBA00023043"/>
    </source>
</evidence>
<keyword evidence="11" id="KW-0040">ANK repeat</keyword>
<evidence type="ECO:0000256" key="8">
    <source>
        <dbReference type="ARBA" id="ARBA00022882"/>
    </source>
</evidence>
<dbReference type="PRINTS" id="PR01415">
    <property type="entry name" value="ANKYRIN"/>
</dbReference>
<keyword evidence="6" id="KW-0677">Repeat</keyword>
<dbReference type="PANTHER" id="PTHR45743:SF17">
    <property type="entry name" value="POTASSIUM CHANNEL"/>
    <property type="match status" value="1"/>
</dbReference>
<dbReference type="Pfam" id="PF00027">
    <property type="entry name" value="cNMP_binding"/>
    <property type="match status" value="1"/>
</dbReference>
<dbReference type="FunFam" id="2.60.120.10:FF:000074">
    <property type="entry name" value="Potassium channel KAT2"/>
    <property type="match status" value="1"/>
</dbReference>
<comment type="domain">
    <text evidence="15">The KHA domain (rich in hydrophobic and acidic residues) present in the C-terminal part is likely to be important for tetramerization.</text>
</comment>
<dbReference type="PROSITE" id="PS50088">
    <property type="entry name" value="ANK_REPEAT"/>
    <property type="match status" value="3"/>
</dbReference>
<evidence type="ECO:0000256" key="15">
    <source>
        <dbReference type="RuleBase" id="RU369015"/>
    </source>
</evidence>
<evidence type="ECO:0000256" key="6">
    <source>
        <dbReference type="ARBA" id="ARBA00022737"/>
    </source>
</evidence>
<feature type="transmembrane region" description="Helical" evidence="15">
    <location>
        <begin position="933"/>
        <end position="956"/>
    </location>
</feature>
<keyword evidence="13 15" id="KW-0472">Membrane</keyword>
<feature type="transmembrane region" description="Helical" evidence="15">
    <location>
        <begin position="212"/>
        <end position="233"/>
    </location>
</feature>
<dbReference type="PROSITE" id="PS50297">
    <property type="entry name" value="ANK_REP_REGION"/>
    <property type="match status" value="3"/>
</dbReference>
<comment type="domain">
    <text evidence="15">The segment S4 is probably the voltage-sensor and is characterized by a series of positively charged amino acids. The pore-forming region H5 is enclosed by the transmembrane segments S5 and S6 in the Shaker-type (1P/6TM) and contains the GYGD signature motif which seems to be involved in potassium selectivity.</text>
</comment>
<sequence>MATPMQAHHRELLDAVAGCRSRRCGLATALGPDYRPMGEPASPKAVDKSEALRKKKAPLDPPPPQVCGLARRRRFPLVLRQTVETGQPAPRGLDRSSSSVNGIRRCVHAVQMGRWLRPNRRVGEEEEEAEEEYQVDVLPDRLKSSRSSRAPSLRSLSRLADDEEGGFLRGHIVHPDNEWYRIWTRFIVFWAAFSSFLTPLEFGFFRGLPWNLFLLDMVGQIAFLIDIVLRFLVAYRDPVTLCIVYNPTSIAVRYCKSSFIFDLLGCFPWDVIYKACGRKEEVRYLLWIRMTRTQKVTQFFRDLEKDIRVNYLFTRIVKLIVVELYFTHTAACIFYYLATTLPESMEGYTWIGSLQLGDYSYSHFRDIDLTTRYITSMYFAIVTMTTVGYGDIHAVNLREMIFVMIYVSFGMVLGAYLIGNMTAIIVKGSETERFRDKMKEAIIYMNRHKLGKDIREQIKGHLRLQYESNRTEAAVLWDIPVSIRAKISQTLYMPYIERTPLFKGCSAEFLQQIVARLQEEFYLPEEVVLEQGSVVDQLYFVCQGALKGVGIGKDGQEEASLMFEQGNSFGEIAILCNVPQPYNIRVCELCRLLRLDKESLTYILGIYFADERKLLSNLTESNEYGLRVKQIGPDIKFHIGKQEEELTLRVNTAAFHGELNQLTDLIRAGVDPKNTDYDGRSPLHLAASKGYEEVAQFLIHEGVDINCTDNFGNTPLLEAVKQGHDRVASLLFTKGAKLNLENAGIHLCMAVSKRETDFIRGALAYGADPNSKDYDHRHPLHIAAAEGLYIMAKLLVDAGASVLVTDRRGTTPLDEGRKSGNKIHQRLCSVFPCHPLNTDVKRKEGVMLWIPHTINELIRSAQEKLGLSGSRLRLLCEDGAAGQEVEMVSDGQKLYLVGDEDMRGLEQDHAIAMDAKRGTGRPCSKEEAAEVDMVGYVVLLIVLGIGTLVFGSYNVAMTCFI</sequence>
<dbReference type="InterPro" id="IPR003938">
    <property type="entry name" value="K_chnl_volt-dep_EAG/ELK/ERG"/>
</dbReference>
<dbReference type="Pfam" id="PF13857">
    <property type="entry name" value="Ank_5"/>
    <property type="match status" value="1"/>
</dbReference>
<dbReference type="Pfam" id="PF00520">
    <property type="entry name" value="Ion_trans"/>
    <property type="match status" value="1"/>
</dbReference>
<protein>
    <recommendedName>
        <fullName evidence="15">Potassium channel</fullName>
    </recommendedName>
</protein>
<evidence type="ECO:0000256" key="2">
    <source>
        <dbReference type="ARBA" id="ARBA00007929"/>
    </source>
</evidence>
<keyword evidence="12 15" id="KW-0406">Ion transport</keyword>
<dbReference type="Gene3D" id="1.10.287.70">
    <property type="match status" value="1"/>
</dbReference>
<evidence type="ECO:0000256" key="14">
    <source>
        <dbReference type="ARBA" id="ARBA00023303"/>
    </source>
</evidence>
<keyword evidence="14 15" id="KW-0407">Ion channel</keyword>
<dbReference type="PRINTS" id="PR01463">
    <property type="entry name" value="EAGCHANLFMLY"/>
</dbReference>
<dbReference type="CDD" id="cd00038">
    <property type="entry name" value="CAP_ED"/>
    <property type="match status" value="1"/>
</dbReference>
<evidence type="ECO:0000256" key="1">
    <source>
        <dbReference type="ARBA" id="ARBA00004141"/>
    </source>
</evidence>
<dbReference type="GO" id="GO:0005249">
    <property type="term" value="F:voltage-gated potassium channel activity"/>
    <property type="evidence" value="ECO:0007669"/>
    <property type="project" value="UniProtKB-UniRule"/>
</dbReference>
<dbReference type="InterPro" id="IPR036770">
    <property type="entry name" value="Ankyrin_rpt-contain_sf"/>
</dbReference>
<accession>M8CB87</accession>
<dbReference type="Gene3D" id="1.10.287.630">
    <property type="entry name" value="Helix hairpin bin"/>
    <property type="match status" value="1"/>
</dbReference>
<comment type="subcellular location">
    <subcellularLocation>
        <location evidence="1 15">Membrane</location>
        <topology evidence="1 15">Multi-pass membrane protein</topology>
    </subcellularLocation>
</comment>
<dbReference type="Gene3D" id="1.25.40.20">
    <property type="entry name" value="Ankyrin repeat-containing domain"/>
    <property type="match status" value="1"/>
</dbReference>
<dbReference type="SMART" id="SM00248">
    <property type="entry name" value="ANK"/>
    <property type="match status" value="4"/>
</dbReference>
<dbReference type="PANTHER" id="PTHR45743">
    <property type="entry name" value="POTASSIUM CHANNEL AKT1"/>
    <property type="match status" value="1"/>
</dbReference>
<proteinExistence type="inferred from homology"/>
<dbReference type="InterPro" id="IPR005821">
    <property type="entry name" value="Ion_trans_dom"/>
</dbReference>
<dbReference type="InterPro" id="IPR045319">
    <property type="entry name" value="KAT/AKT"/>
</dbReference>
<name>M8CB87_AEGTA</name>
<dbReference type="InterPro" id="IPR018490">
    <property type="entry name" value="cNMP-bd_dom_sf"/>
</dbReference>
<dbReference type="InterPro" id="IPR014710">
    <property type="entry name" value="RmlC-like_jellyroll"/>
</dbReference>
<dbReference type="PROSITE" id="PS50042">
    <property type="entry name" value="CNMP_BINDING_3"/>
    <property type="match status" value="1"/>
</dbReference>
<dbReference type="Pfam" id="PF12796">
    <property type="entry name" value="Ank_2"/>
    <property type="match status" value="1"/>
</dbReference>
<evidence type="ECO:0000256" key="13">
    <source>
        <dbReference type="ARBA" id="ARBA00023136"/>
    </source>
</evidence>
<dbReference type="PROSITE" id="PS51490">
    <property type="entry name" value="KHA"/>
    <property type="match status" value="1"/>
</dbReference>
<dbReference type="Gene3D" id="2.60.120.10">
    <property type="entry name" value="Jelly Rolls"/>
    <property type="match status" value="1"/>
</dbReference>
<reference evidence="16" key="1">
    <citation type="submission" date="2015-06" db="UniProtKB">
        <authorList>
            <consortium name="EnsemblPlants"/>
        </authorList>
    </citation>
    <scope>IDENTIFICATION</scope>
</reference>